<dbReference type="SUPFAM" id="SSF53335">
    <property type="entry name" value="S-adenosyl-L-methionine-dependent methyltransferases"/>
    <property type="match status" value="1"/>
</dbReference>
<dbReference type="RefSeq" id="WP_019623201.1">
    <property type="nucleotide sequence ID" value="NZ_KB907110.1"/>
</dbReference>
<keyword evidence="1" id="KW-0698">rRNA processing</keyword>
<dbReference type="Proteomes" id="UP000595663">
    <property type="component" value="Chromosome"/>
</dbReference>
<dbReference type="CDD" id="cd02440">
    <property type="entry name" value="AdoMet_MTases"/>
    <property type="match status" value="1"/>
</dbReference>
<dbReference type="InterPro" id="IPR029063">
    <property type="entry name" value="SAM-dependent_MTases_sf"/>
</dbReference>
<sequence>MILTQESSLSISTDIAVCYADEGGMEDARSLAQRLGLPLLDQYDLRDQQFPQLLICESGTRRLQQTGRKAPGPVLADFVSGAVAHRRKFGGGKGQMIAKAVGIKGSIRPRVADVTAGLGRDSFVLATLGCEVQMVERSPIIHALLESGLQQAQEDLEVADIAARMSLVHADSISWLSGRQGDIQPPQVVYVDPMFPHTDKSALVKKEMRVFRDVVGDDRDSEALLRAALNLAEYRVVVKRPRKAPAIEGQTPSYQLSGKSSRYDIYTLKSLSQSQ</sequence>
<keyword evidence="3" id="KW-1185">Reference proteome</keyword>
<accession>A0A7R6PDX9</accession>
<dbReference type="EC" id="2.1.1.242" evidence="1"/>
<dbReference type="EMBL" id="AP014545">
    <property type="protein sequence ID" value="BBB27306.1"/>
    <property type="molecule type" value="Genomic_DNA"/>
</dbReference>
<dbReference type="Gene3D" id="3.40.50.150">
    <property type="entry name" value="Vaccinia Virus protein VP39"/>
    <property type="match status" value="1"/>
</dbReference>
<dbReference type="GO" id="GO:0008990">
    <property type="term" value="F:rRNA (guanine-N2-)-methyltransferase activity"/>
    <property type="evidence" value="ECO:0007669"/>
    <property type="project" value="UniProtKB-UniRule"/>
</dbReference>
<comment type="similarity">
    <text evidence="1">Belongs to the methyltransferase superfamily. RsmJ family.</text>
</comment>
<feature type="binding site" evidence="1">
    <location>
        <begin position="120"/>
        <end position="121"/>
    </location>
    <ligand>
        <name>S-adenosyl-L-methionine</name>
        <dbReference type="ChEBI" id="CHEBI:59789"/>
    </ligand>
</feature>
<dbReference type="GO" id="GO:0005737">
    <property type="term" value="C:cytoplasm"/>
    <property type="evidence" value="ECO:0007669"/>
    <property type="project" value="UniProtKB-SubCell"/>
</dbReference>
<evidence type="ECO:0000313" key="3">
    <source>
        <dbReference type="Proteomes" id="UP000595663"/>
    </source>
</evidence>
<comment type="function">
    <text evidence="1">Specifically methylates the guanosine in position 1516 of 16S rRNA.</text>
</comment>
<name>A0A7R6PDX9_9GAMM</name>
<dbReference type="Pfam" id="PF04445">
    <property type="entry name" value="SAM_MT"/>
    <property type="match status" value="1"/>
</dbReference>
<dbReference type="KEGG" id="ajp:AMJAP_2720"/>
<keyword evidence="1" id="KW-0963">Cytoplasm</keyword>
<dbReference type="OrthoDB" id="3191794at2"/>
<keyword evidence="1 2" id="KW-0808">Transferase</keyword>
<keyword evidence="1 2" id="KW-0489">Methyltransferase</keyword>
<feature type="binding site" evidence="1">
    <location>
        <position position="192"/>
    </location>
    <ligand>
        <name>S-adenosyl-L-methionine</name>
        <dbReference type="ChEBI" id="CHEBI:59789"/>
    </ligand>
</feature>
<evidence type="ECO:0000256" key="1">
    <source>
        <dbReference type="HAMAP-Rule" id="MF_01523"/>
    </source>
</evidence>
<dbReference type="InterPro" id="IPR007536">
    <property type="entry name" value="16SrRNA_methylTrfase_J"/>
</dbReference>
<dbReference type="PANTHER" id="PTHR36112:SF1">
    <property type="entry name" value="RIBOSOMAL RNA SMALL SUBUNIT METHYLTRANSFERASE J"/>
    <property type="match status" value="1"/>
</dbReference>
<evidence type="ECO:0000313" key="2">
    <source>
        <dbReference type="EMBL" id="BBB27306.1"/>
    </source>
</evidence>
<keyword evidence="1" id="KW-0949">S-adenosyl-L-methionine</keyword>
<comment type="subcellular location">
    <subcellularLocation>
        <location evidence="1">Cytoplasm</location>
    </subcellularLocation>
</comment>
<dbReference type="AlphaFoldDB" id="A0A7R6PDX9"/>
<comment type="caution">
    <text evidence="1">Lacks conserved residue(s) required for the propagation of feature annotation.</text>
</comment>
<feature type="binding site" evidence="1">
    <location>
        <begin position="136"/>
        <end position="137"/>
    </location>
    <ligand>
        <name>S-adenosyl-L-methionine</name>
        <dbReference type="ChEBI" id="CHEBI:59789"/>
    </ligand>
</feature>
<dbReference type="PANTHER" id="PTHR36112">
    <property type="entry name" value="RIBOSOMAL RNA SMALL SUBUNIT METHYLTRANSFERASE J"/>
    <property type="match status" value="1"/>
</dbReference>
<proteinExistence type="inferred from homology"/>
<gene>
    <name evidence="1 2" type="primary">rsmJ</name>
    <name evidence="2" type="ORF">AMJAP_2720</name>
</gene>
<organism evidence="2 3">
    <name type="scientific">Amphritea japonica ATCC BAA-1530</name>
    <dbReference type="NCBI Taxonomy" id="1278309"/>
    <lineage>
        <taxon>Bacteria</taxon>
        <taxon>Pseudomonadati</taxon>
        <taxon>Pseudomonadota</taxon>
        <taxon>Gammaproteobacteria</taxon>
        <taxon>Oceanospirillales</taxon>
        <taxon>Oceanospirillaceae</taxon>
        <taxon>Amphritea</taxon>
    </lineage>
</organism>
<dbReference type="HAMAP" id="MF_01523">
    <property type="entry name" value="16SrRNA_methyltr_J"/>
    <property type="match status" value="1"/>
</dbReference>
<protein>
    <recommendedName>
        <fullName evidence="1">Ribosomal RNA small subunit methyltransferase J</fullName>
        <ecNumber evidence="1">2.1.1.242</ecNumber>
    </recommendedName>
    <alternativeName>
        <fullName evidence="1">16S rRNA m2G1516 methyltransferase</fullName>
    </alternativeName>
    <alternativeName>
        <fullName evidence="1">rRNA (guanine-N(2)-)-methyltransferase</fullName>
    </alternativeName>
</protein>
<comment type="catalytic activity">
    <reaction evidence="1">
        <text>guanosine(1516) in 16S rRNA + S-adenosyl-L-methionine = N(2)-methylguanosine(1516) in 16S rRNA + S-adenosyl-L-homocysteine + H(+)</text>
        <dbReference type="Rhea" id="RHEA:43220"/>
        <dbReference type="Rhea" id="RHEA-COMP:10412"/>
        <dbReference type="Rhea" id="RHEA-COMP:10413"/>
        <dbReference type="ChEBI" id="CHEBI:15378"/>
        <dbReference type="ChEBI" id="CHEBI:57856"/>
        <dbReference type="ChEBI" id="CHEBI:59789"/>
        <dbReference type="ChEBI" id="CHEBI:74269"/>
        <dbReference type="ChEBI" id="CHEBI:74481"/>
        <dbReference type="EC" id="2.1.1.242"/>
    </reaction>
</comment>
<reference evidence="2 3" key="1">
    <citation type="journal article" date="2008" name="Int. J. Syst. Evol. Microbiol.">
        <title>Amphritea japonica sp. nov. and Amphritea balenae sp. nov., isolated from the sediment adjacent to sperm whale carcasses off Kagoshima, Japan.</title>
        <authorList>
            <person name="Miyazaki M."/>
            <person name="Nogi Y."/>
            <person name="Fujiwara Y."/>
            <person name="Kawato M."/>
            <person name="Nagahama T."/>
            <person name="Kubokawa K."/>
            <person name="Horikoshi K."/>
        </authorList>
    </citation>
    <scope>NUCLEOTIDE SEQUENCE [LARGE SCALE GENOMIC DNA]</scope>
    <source>
        <strain evidence="2 3">ATCC BAA-1530</strain>
    </source>
</reference>